<dbReference type="InterPro" id="IPR003439">
    <property type="entry name" value="ABC_transporter-like_ATP-bd"/>
</dbReference>
<proteinExistence type="inferred from homology"/>
<dbReference type="Proteomes" id="UP000273145">
    <property type="component" value="Chromosome"/>
</dbReference>
<sequence>MAEELLRIENLSTSFRISGELYAAVDDVSLTVNKNEILAIVGESGSGKSALAFSIMGLHTRAHIQGAIHYKGQNLTALSPTELNRLRGNEISMIFQDPLSALNPLMMIGEQIEEVLLLHESSQTTRSNKSKKHRKLRAIELLQKVGIPQPEYAYGQYPHELSGGMRQRVVIAIAIANQPKLLIADEPTTALDVTIQLQILELIRRLKEDMNAGIILITHDLGVVAEMADRVAVMYAGQIVEIASIHALMTKAKHPYTRSLMSSLPTASEGKTRLHVIHGLVPSLKHLPRQGCRFRSRIPWIDETAHEVNPRLHEVEPGHYVRCSCYKNFHFLNHREEE</sequence>
<dbReference type="Pfam" id="PF00005">
    <property type="entry name" value="ABC_tran"/>
    <property type="match status" value="1"/>
</dbReference>
<dbReference type="OrthoDB" id="9802264at2"/>
<evidence type="ECO:0000256" key="3">
    <source>
        <dbReference type="ARBA" id="ARBA00022448"/>
    </source>
</evidence>
<dbReference type="SMART" id="SM00382">
    <property type="entry name" value="AAA"/>
    <property type="match status" value="1"/>
</dbReference>
<dbReference type="PANTHER" id="PTHR43297">
    <property type="entry name" value="OLIGOPEPTIDE TRANSPORT ATP-BINDING PROTEIN APPD"/>
    <property type="match status" value="1"/>
</dbReference>
<dbReference type="AlphaFoldDB" id="A0A3Q8S3Y6"/>
<protein>
    <submittedName>
        <fullName evidence="9">ABC transporter ATP-binding protein</fullName>
    </submittedName>
</protein>
<dbReference type="PROSITE" id="PS50893">
    <property type="entry name" value="ABC_TRANSPORTER_2"/>
    <property type="match status" value="1"/>
</dbReference>
<dbReference type="InterPro" id="IPR013563">
    <property type="entry name" value="Oligopep_ABC_C"/>
</dbReference>
<evidence type="ECO:0000256" key="7">
    <source>
        <dbReference type="ARBA" id="ARBA00023136"/>
    </source>
</evidence>
<dbReference type="EMBL" id="CP034248">
    <property type="protein sequence ID" value="AZK45602.1"/>
    <property type="molecule type" value="Genomic_DNA"/>
</dbReference>
<name>A0A3Q8S3Y6_9BACL</name>
<dbReference type="InterPro" id="IPR017871">
    <property type="entry name" value="ABC_transporter-like_CS"/>
</dbReference>
<evidence type="ECO:0000256" key="4">
    <source>
        <dbReference type="ARBA" id="ARBA00022475"/>
    </source>
</evidence>
<evidence type="ECO:0000256" key="2">
    <source>
        <dbReference type="ARBA" id="ARBA00005417"/>
    </source>
</evidence>
<keyword evidence="3" id="KW-0813">Transport</keyword>
<comment type="similarity">
    <text evidence="2">Belongs to the ABC transporter superfamily.</text>
</comment>
<comment type="subcellular location">
    <subcellularLocation>
        <location evidence="1">Cell membrane</location>
        <topology evidence="1">Peripheral membrane protein</topology>
    </subcellularLocation>
</comment>
<organism evidence="9 10">
    <name type="scientific">Paenibacillus lentus</name>
    <dbReference type="NCBI Taxonomy" id="1338368"/>
    <lineage>
        <taxon>Bacteria</taxon>
        <taxon>Bacillati</taxon>
        <taxon>Bacillota</taxon>
        <taxon>Bacilli</taxon>
        <taxon>Bacillales</taxon>
        <taxon>Paenibacillaceae</taxon>
        <taxon>Paenibacillus</taxon>
    </lineage>
</organism>
<evidence type="ECO:0000313" key="9">
    <source>
        <dbReference type="EMBL" id="AZK45602.1"/>
    </source>
</evidence>
<dbReference type="GO" id="GO:0005524">
    <property type="term" value="F:ATP binding"/>
    <property type="evidence" value="ECO:0007669"/>
    <property type="project" value="UniProtKB-KW"/>
</dbReference>
<evidence type="ECO:0000256" key="6">
    <source>
        <dbReference type="ARBA" id="ARBA00022840"/>
    </source>
</evidence>
<dbReference type="PANTHER" id="PTHR43297:SF2">
    <property type="entry name" value="DIPEPTIDE TRANSPORT ATP-BINDING PROTEIN DPPD"/>
    <property type="match status" value="1"/>
</dbReference>
<dbReference type="RefSeq" id="WP_125081707.1">
    <property type="nucleotide sequence ID" value="NZ_CP034248.1"/>
</dbReference>
<dbReference type="NCBIfam" id="TIGR01727">
    <property type="entry name" value="oligo_HPY"/>
    <property type="match status" value="1"/>
</dbReference>
<dbReference type="PROSITE" id="PS00211">
    <property type="entry name" value="ABC_TRANSPORTER_1"/>
    <property type="match status" value="1"/>
</dbReference>
<keyword evidence="4" id="KW-1003">Cell membrane</keyword>
<dbReference type="CDD" id="cd03257">
    <property type="entry name" value="ABC_NikE_OppD_transporters"/>
    <property type="match status" value="1"/>
</dbReference>
<keyword evidence="6 9" id="KW-0067">ATP-binding</keyword>
<evidence type="ECO:0000256" key="5">
    <source>
        <dbReference type="ARBA" id="ARBA00022741"/>
    </source>
</evidence>
<dbReference type="GO" id="GO:0016887">
    <property type="term" value="F:ATP hydrolysis activity"/>
    <property type="evidence" value="ECO:0007669"/>
    <property type="project" value="InterPro"/>
</dbReference>
<dbReference type="Pfam" id="PF08352">
    <property type="entry name" value="oligo_HPY"/>
    <property type="match status" value="1"/>
</dbReference>
<evidence type="ECO:0000259" key="8">
    <source>
        <dbReference type="PROSITE" id="PS50893"/>
    </source>
</evidence>
<dbReference type="InterPro" id="IPR027417">
    <property type="entry name" value="P-loop_NTPase"/>
</dbReference>
<evidence type="ECO:0000313" key="10">
    <source>
        <dbReference type="Proteomes" id="UP000273145"/>
    </source>
</evidence>
<evidence type="ECO:0000256" key="1">
    <source>
        <dbReference type="ARBA" id="ARBA00004202"/>
    </source>
</evidence>
<keyword evidence="5" id="KW-0547">Nucleotide-binding</keyword>
<keyword evidence="10" id="KW-1185">Reference proteome</keyword>
<feature type="domain" description="ABC transporter" evidence="8">
    <location>
        <begin position="6"/>
        <end position="261"/>
    </location>
</feature>
<dbReference type="FunFam" id="3.40.50.300:FF:000016">
    <property type="entry name" value="Oligopeptide ABC transporter ATP-binding component"/>
    <property type="match status" value="1"/>
</dbReference>
<dbReference type="SUPFAM" id="SSF52540">
    <property type="entry name" value="P-loop containing nucleoside triphosphate hydrolases"/>
    <property type="match status" value="1"/>
</dbReference>
<reference evidence="9 10" key="1">
    <citation type="submission" date="2018-11" db="EMBL/GenBank/DDBJ databases">
        <title>Genome sequencing of Paenibacillus lentus DSM25539(T).</title>
        <authorList>
            <person name="Kook J.-K."/>
            <person name="Park S.-N."/>
            <person name="Lim Y.K."/>
        </authorList>
    </citation>
    <scope>NUCLEOTIDE SEQUENCE [LARGE SCALE GENOMIC DNA]</scope>
    <source>
        <strain evidence="9 10">DSM 25539</strain>
    </source>
</reference>
<dbReference type="KEGG" id="plen:EIM92_04805"/>
<keyword evidence="7" id="KW-0472">Membrane</keyword>
<gene>
    <name evidence="9" type="ORF">EIM92_04805</name>
</gene>
<dbReference type="Gene3D" id="3.40.50.300">
    <property type="entry name" value="P-loop containing nucleotide triphosphate hydrolases"/>
    <property type="match status" value="1"/>
</dbReference>
<accession>A0A3Q8S3Y6</accession>
<dbReference type="GO" id="GO:0005886">
    <property type="term" value="C:plasma membrane"/>
    <property type="evidence" value="ECO:0007669"/>
    <property type="project" value="UniProtKB-SubCell"/>
</dbReference>
<dbReference type="GO" id="GO:0015833">
    <property type="term" value="P:peptide transport"/>
    <property type="evidence" value="ECO:0007669"/>
    <property type="project" value="InterPro"/>
</dbReference>
<dbReference type="InterPro" id="IPR003593">
    <property type="entry name" value="AAA+_ATPase"/>
</dbReference>
<dbReference type="InterPro" id="IPR050388">
    <property type="entry name" value="ABC_Ni/Peptide_Import"/>
</dbReference>